<dbReference type="InterPro" id="IPR021682">
    <property type="entry name" value="DUF2933"/>
</dbReference>
<accession>A0A1M6X5T4</accession>
<dbReference type="Proteomes" id="UP000183997">
    <property type="component" value="Unassembled WGS sequence"/>
</dbReference>
<reference evidence="4" key="1">
    <citation type="submission" date="2016-11" db="EMBL/GenBank/DDBJ databases">
        <authorList>
            <person name="Varghese N."/>
            <person name="Submissions S."/>
        </authorList>
    </citation>
    <scope>NUCLEOTIDE SEQUENCE [LARGE SCALE GENOMIC DNA]</scope>
    <source>
        <strain evidence="4">DSM 10349</strain>
    </source>
</reference>
<gene>
    <name evidence="3" type="ORF">SAMN02745123_03914</name>
</gene>
<dbReference type="Pfam" id="PF11666">
    <property type="entry name" value="DUF2933"/>
    <property type="match status" value="1"/>
</dbReference>
<proteinExistence type="predicted"/>
<keyword evidence="4" id="KW-1185">Reference proteome</keyword>
<evidence type="ECO:0000256" key="2">
    <source>
        <dbReference type="SAM" id="Phobius"/>
    </source>
</evidence>
<organism evidence="3 4">
    <name type="scientific">Desulforamulus aeronauticus DSM 10349</name>
    <dbReference type="NCBI Taxonomy" id="1121421"/>
    <lineage>
        <taxon>Bacteria</taxon>
        <taxon>Bacillati</taxon>
        <taxon>Bacillota</taxon>
        <taxon>Clostridia</taxon>
        <taxon>Eubacteriales</taxon>
        <taxon>Peptococcaceae</taxon>
        <taxon>Desulforamulus</taxon>
    </lineage>
</organism>
<evidence type="ECO:0000313" key="3">
    <source>
        <dbReference type="EMBL" id="SHL01274.1"/>
    </source>
</evidence>
<feature type="compositionally biased region" description="Basic residues" evidence="1">
    <location>
        <begin position="40"/>
        <end position="49"/>
    </location>
</feature>
<dbReference type="STRING" id="1121421.SAMN02745123_03914"/>
<keyword evidence="2" id="KW-1133">Transmembrane helix</keyword>
<protein>
    <recommendedName>
        <fullName evidence="5">DUF2933 domain-containing protein</fullName>
    </recommendedName>
</protein>
<feature type="region of interest" description="Disordered" evidence="1">
    <location>
        <begin position="26"/>
        <end position="49"/>
    </location>
</feature>
<evidence type="ECO:0000256" key="1">
    <source>
        <dbReference type="SAM" id="MobiDB-lite"/>
    </source>
</evidence>
<sequence length="49" mass="5857">MEKYLPYLILLLCPIMHLFMMRGHKHHANQETPQAVSRQRILKVKKKVS</sequence>
<feature type="transmembrane region" description="Helical" evidence="2">
    <location>
        <begin position="6"/>
        <end position="23"/>
    </location>
</feature>
<dbReference type="EMBL" id="FRAR01000039">
    <property type="protein sequence ID" value="SHL01274.1"/>
    <property type="molecule type" value="Genomic_DNA"/>
</dbReference>
<dbReference type="AlphaFoldDB" id="A0A1M6X5T4"/>
<keyword evidence="2" id="KW-0472">Membrane</keyword>
<name>A0A1M6X5T4_9FIRM</name>
<dbReference type="RefSeq" id="WP_084082517.1">
    <property type="nucleotide sequence ID" value="NZ_FRAR01000039.1"/>
</dbReference>
<keyword evidence="2" id="KW-0812">Transmembrane</keyword>
<evidence type="ECO:0008006" key="5">
    <source>
        <dbReference type="Google" id="ProtNLM"/>
    </source>
</evidence>
<evidence type="ECO:0000313" key="4">
    <source>
        <dbReference type="Proteomes" id="UP000183997"/>
    </source>
</evidence>